<comment type="caution">
    <text evidence="1">The sequence shown here is derived from an EMBL/GenBank/DDBJ whole genome shotgun (WGS) entry which is preliminary data.</text>
</comment>
<dbReference type="InterPro" id="IPR036770">
    <property type="entry name" value="Ankyrin_rpt-contain_sf"/>
</dbReference>
<organism evidence="1 2">
    <name type="scientific">Tritrichomonas musculus</name>
    <dbReference type="NCBI Taxonomy" id="1915356"/>
    <lineage>
        <taxon>Eukaryota</taxon>
        <taxon>Metamonada</taxon>
        <taxon>Parabasalia</taxon>
        <taxon>Tritrichomonadida</taxon>
        <taxon>Tritrichomonadidae</taxon>
        <taxon>Tritrichomonas</taxon>
    </lineage>
</organism>
<evidence type="ECO:0008006" key="3">
    <source>
        <dbReference type="Google" id="ProtNLM"/>
    </source>
</evidence>
<dbReference type="PANTHER" id="PTHR24159:SF5">
    <property type="entry name" value="ANK_REP_REGION DOMAIN-CONTAINING PROTEIN"/>
    <property type="match status" value="1"/>
</dbReference>
<dbReference type="EMBL" id="JAPFFF010000010">
    <property type="protein sequence ID" value="KAK8880975.1"/>
    <property type="molecule type" value="Genomic_DNA"/>
</dbReference>
<accession>A0ABR2JQE1</accession>
<sequence>MEYQEYLSIKQEMYEHFMSLIEDENDIEEDFEEIIKIIQKAKCQENSTEFKGLLHLISELDKNHHRSSTLFTKIEGILFHYSEYIKRSFTNEELLNVFSKNQRILHFLIKKNIIAVDDSMTKLLHKKHHPEFVIRQYPGENKPNYESEKAKYYAKTLMYEDYKYYFYLDVKSTLSEKERSIIEEELLRKDENIFDNFEKKCEIGENDSYISFLIRKDMIGEFVSYVTRANISAKSEISPSIFETNPLLKSRRATLIEYAAFFGSIKIFNYLRMKNADLTPSLWIYAIHSNNVDMIHILEDCDIEPEDKTYMECLKESIKCHHNKLARYIENNHFEESMEKKEHDFKNNSISYGFHYYNYEFIEYSDDCQQQLYYACLYDHFPIVKLFIKNKEVELNKTIIYNIILIKLHSSLRYLIFKLHFKI</sequence>
<keyword evidence="2" id="KW-1185">Reference proteome</keyword>
<evidence type="ECO:0000313" key="1">
    <source>
        <dbReference type="EMBL" id="KAK8880975.1"/>
    </source>
</evidence>
<dbReference type="PANTHER" id="PTHR24159">
    <property type="match status" value="1"/>
</dbReference>
<name>A0ABR2JQE1_9EUKA</name>
<dbReference type="Proteomes" id="UP001470230">
    <property type="component" value="Unassembled WGS sequence"/>
</dbReference>
<protein>
    <recommendedName>
        <fullName evidence="3">DUF3447 domain-containing protein</fullName>
    </recommendedName>
</protein>
<reference evidence="1 2" key="1">
    <citation type="submission" date="2024-04" db="EMBL/GenBank/DDBJ databases">
        <title>Tritrichomonas musculus Genome.</title>
        <authorList>
            <person name="Alves-Ferreira E."/>
            <person name="Grigg M."/>
            <person name="Lorenzi H."/>
            <person name="Galac M."/>
        </authorList>
    </citation>
    <scope>NUCLEOTIDE SEQUENCE [LARGE SCALE GENOMIC DNA]</scope>
    <source>
        <strain evidence="1 2">EAF2021</strain>
    </source>
</reference>
<dbReference type="SUPFAM" id="SSF48403">
    <property type="entry name" value="Ankyrin repeat"/>
    <property type="match status" value="1"/>
</dbReference>
<gene>
    <name evidence="1" type="ORF">M9Y10_003683</name>
</gene>
<evidence type="ECO:0000313" key="2">
    <source>
        <dbReference type="Proteomes" id="UP001470230"/>
    </source>
</evidence>
<proteinExistence type="predicted"/>
<dbReference type="Gene3D" id="1.25.40.20">
    <property type="entry name" value="Ankyrin repeat-containing domain"/>
    <property type="match status" value="1"/>
</dbReference>